<dbReference type="Proteomes" id="UP001153069">
    <property type="component" value="Unassembled WGS sequence"/>
</dbReference>
<evidence type="ECO:0000313" key="2">
    <source>
        <dbReference type="EMBL" id="CAB9513470.1"/>
    </source>
</evidence>
<evidence type="ECO:0000256" key="1">
    <source>
        <dbReference type="SAM" id="MobiDB-lite"/>
    </source>
</evidence>
<dbReference type="EMBL" id="CAICTM010000592">
    <property type="protein sequence ID" value="CAB9513470.1"/>
    <property type="molecule type" value="Genomic_DNA"/>
</dbReference>
<evidence type="ECO:0000313" key="3">
    <source>
        <dbReference type="Proteomes" id="UP001153069"/>
    </source>
</evidence>
<feature type="compositionally biased region" description="Low complexity" evidence="1">
    <location>
        <begin position="135"/>
        <end position="148"/>
    </location>
</feature>
<name>A0A9N8E7F4_9STRA</name>
<proteinExistence type="predicted"/>
<comment type="caution">
    <text evidence="2">The sequence shown here is derived from an EMBL/GenBank/DDBJ whole genome shotgun (WGS) entry which is preliminary data.</text>
</comment>
<dbReference type="AlphaFoldDB" id="A0A9N8E7F4"/>
<keyword evidence="3" id="KW-1185">Reference proteome</keyword>
<protein>
    <submittedName>
        <fullName evidence="2">Uncharacterized protein</fullName>
    </submittedName>
</protein>
<accession>A0A9N8E7F4</accession>
<feature type="compositionally biased region" description="Polar residues" evidence="1">
    <location>
        <begin position="149"/>
        <end position="165"/>
    </location>
</feature>
<reference evidence="2" key="1">
    <citation type="submission" date="2020-06" db="EMBL/GenBank/DDBJ databases">
        <authorList>
            <consortium name="Plant Systems Biology data submission"/>
        </authorList>
    </citation>
    <scope>NUCLEOTIDE SEQUENCE</scope>
    <source>
        <strain evidence="2">D6</strain>
    </source>
</reference>
<organism evidence="2 3">
    <name type="scientific">Seminavis robusta</name>
    <dbReference type="NCBI Taxonomy" id="568900"/>
    <lineage>
        <taxon>Eukaryota</taxon>
        <taxon>Sar</taxon>
        <taxon>Stramenopiles</taxon>
        <taxon>Ochrophyta</taxon>
        <taxon>Bacillariophyta</taxon>
        <taxon>Bacillariophyceae</taxon>
        <taxon>Bacillariophycidae</taxon>
        <taxon>Naviculales</taxon>
        <taxon>Naviculaceae</taxon>
        <taxon>Seminavis</taxon>
    </lineage>
</organism>
<gene>
    <name evidence="2" type="ORF">SEMRO_593_G172340.1</name>
</gene>
<feature type="region of interest" description="Disordered" evidence="1">
    <location>
        <begin position="118"/>
        <end position="165"/>
    </location>
</feature>
<sequence>MLAGIELNRQDKKSHGEIHRQVVLQHLSASFLNEDTSILAIMTDLGPRWHFFWFSEEKNRLMAYQAQSKGEANYPIRHMMGSSGSASAPISAPTDFLNRATWNKMFPLREDIAFMEEAGEDNGPDEGGGQDSRGKSGSSRRGGLSGVRAQQNRQSTAGGNSNIAGSANVMANSLDFMDDEEEREARFNDVLECIVPQLGVFPHRELGHDHYAEGPPSHIGVS</sequence>